<feature type="compositionally biased region" description="Basic residues" evidence="3">
    <location>
        <begin position="1"/>
        <end position="11"/>
    </location>
</feature>
<feature type="region of interest" description="Disordered" evidence="3">
    <location>
        <begin position="278"/>
        <end position="299"/>
    </location>
</feature>
<feature type="compositionally biased region" description="Polar residues" evidence="3">
    <location>
        <begin position="413"/>
        <end position="425"/>
    </location>
</feature>
<evidence type="ECO:0000259" key="4">
    <source>
        <dbReference type="Pfam" id="PF16788"/>
    </source>
</evidence>
<dbReference type="InterPro" id="IPR026085">
    <property type="entry name" value="ATF7-int"/>
</dbReference>
<evidence type="ECO:0000256" key="1">
    <source>
        <dbReference type="ARBA" id="ARBA00004123"/>
    </source>
</evidence>
<sequence>MDVKKPLRAKKTMTPSARKQVKMLREMKAVQAAEKMANSTSVVYNHVHLKRAETSGLSQNSLKEPNLQPKSKETLLQPPTLREPLTNLVVNSEMKAVQGAEKLANGTSVVDNHVHLKRSETSGLSQNSLKEPNLQPESKETLLHPPTLREPVTNLVVNSEISIYNSRREGSQDLPYKVCTEDSDLEQFLNAGALQDLLYYYLQKEPSSSSHKPVEVHLNSEPLAQLSGQSEHELSVTSPMREIPALEKVTEIKDEPLVKQTMPVLEQEGDRFQLLEKNTNSSVRPDGAPRKRRISETNEGTLSKCIKKSDEAGKVCDKSSEKRHIALEKVKCFIQSQLDKSMKTLDHRLELLKQRIDHTQCLRKHEAIAIKIVKKISRLDRRIDAVITSQKRESSRKALPTRPPLQIEIINCRSPQHGNANSMSALSKEKPSNLNKTIPKNTESSEDIICLSWGKKSSDVGTVNPTGIQQKEMSVNASTSAETPCNSKNPLFIDLTDEGDDSNKAYSISLICQSSLDGTPSSFQYCATKKTDSPVESLVLNHPQPVLQTSNEVPEAFRHLPPLPQVEQQLESLSRFRYTRPPQKLHLAVVQVEKPKGFGLRWEVRKVEPSCAPLDSFHVFVCLEFVGKGVPTSWLRVPEIKAMPLPMGCSLAQIADCSKCYFAIQSKDIYGRYGPFSDIHAISMT</sequence>
<feature type="region of interest" description="Disordered" evidence="3">
    <location>
        <begin position="118"/>
        <end position="139"/>
    </location>
</feature>
<evidence type="ECO:0000256" key="2">
    <source>
        <dbReference type="ARBA" id="ARBA00023242"/>
    </source>
</evidence>
<keyword evidence="7" id="KW-1185">Reference proteome</keyword>
<dbReference type="PANTHER" id="PTHR23210">
    <property type="entry name" value="ACTIVATING TRANSCRIPTION FACTOR 7 INTERACTING PROTEIN"/>
    <property type="match status" value="1"/>
</dbReference>
<dbReference type="InterPro" id="IPR031870">
    <property type="entry name" value="ATF7IP_BD"/>
</dbReference>
<evidence type="ECO:0000259" key="5">
    <source>
        <dbReference type="Pfam" id="PF16794"/>
    </source>
</evidence>
<protein>
    <submittedName>
        <fullName evidence="6">Transcription factor 7-interacting 2 isoform X2</fullName>
    </submittedName>
</protein>
<dbReference type="GO" id="GO:0006355">
    <property type="term" value="P:regulation of DNA-templated transcription"/>
    <property type="evidence" value="ECO:0007669"/>
    <property type="project" value="TreeGrafter"/>
</dbReference>
<feature type="domain" description="ATF7-interacting protein protein binding" evidence="4">
    <location>
        <begin position="321"/>
        <end position="447"/>
    </location>
</feature>
<feature type="domain" description="Activating transcription factor 7-interacting protein Fn3" evidence="5">
    <location>
        <begin position="581"/>
        <end position="680"/>
    </location>
</feature>
<feature type="region of interest" description="Disordered" evidence="3">
    <location>
        <begin position="413"/>
        <end position="439"/>
    </location>
</feature>
<evidence type="ECO:0000256" key="3">
    <source>
        <dbReference type="SAM" id="MobiDB-lite"/>
    </source>
</evidence>
<dbReference type="Pfam" id="PF16788">
    <property type="entry name" value="ATF7IP_BD"/>
    <property type="match status" value="1"/>
</dbReference>
<gene>
    <name evidence="6" type="ORF">PODLI_1B033675</name>
</gene>
<evidence type="ECO:0000313" key="6">
    <source>
        <dbReference type="EMBL" id="CAI5791963.1"/>
    </source>
</evidence>
<comment type="subcellular location">
    <subcellularLocation>
        <location evidence="1">Nucleus</location>
    </subcellularLocation>
</comment>
<feature type="compositionally biased region" description="Polar residues" evidence="3">
    <location>
        <begin position="121"/>
        <end position="130"/>
    </location>
</feature>
<dbReference type="GO" id="GO:0003712">
    <property type="term" value="F:transcription coregulator activity"/>
    <property type="evidence" value="ECO:0007669"/>
    <property type="project" value="TreeGrafter"/>
</dbReference>
<dbReference type="PANTHER" id="PTHR23210:SF26">
    <property type="entry name" value="ACTIVATING TRANSCRIPTION FACTOR 7-INTERACTING PROTEIN 1"/>
    <property type="match status" value="1"/>
</dbReference>
<feature type="region of interest" description="Disordered" evidence="3">
    <location>
        <begin position="1"/>
        <end position="20"/>
    </location>
</feature>
<dbReference type="EMBL" id="OX395139">
    <property type="protein sequence ID" value="CAI5791963.1"/>
    <property type="molecule type" value="Genomic_DNA"/>
</dbReference>
<dbReference type="AlphaFoldDB" id="A0AA35PNE5"/>
<proteinExistence type="predicted"/>
<organism evidence="6 7">
    <name type="scientific">Podarcis lilfordi</name>
    <name type="common">Lilford's wall lizard</name>
    <dbReference type="NCBI Taxonomy" id="74358"/>
    <lineage>
        <taxon>Eukaryota</taxon>
        <taxon>Metazoa</taxon>
        <taxon>Chordata</taxon>
        <taxon>Craniata</taxon>
        <taxon>Vertebrata</taxon>
        <taxon>Euteleostomi</taxon>
        <taxon>Lepidosauria</taxon>
        <taxon>Squamata</taxon>
        <taxon>Bifurcata</taxon>
        <taxon>Unidentata</taxon>
        <taxon>Episquamata</taxon>
        <taxon>Laterata</taxon>
        <taxon>Lacertibaenia</taxon>
        <taxon>Lacertidae</taxon>
        <taxon>Podarcis</taxon>
    </lineage>
</organism>
<dbReference type="GO" id="GO:0005667">
    <property type="term" value="C:transcription regulator complex"/>
    <property type="evidence" value="ECO:0007669"/>
    <property type="project" value="TreeGrafter"/>
</dbReference>
<evidence type="ECO:0000313" key="7">
    <source>
        <dbReference type="Proteomes" id="UP001178461"/>
    </source>
</evidence>
<keyword evidence="2" id="KW-0539">Nucleus</keyword>
<dbReference type="Proteomes" id="UP001178461">
    <property type="component" value="Chromosome 14"/>
</dbReference>
<dbReference type="GO" id="GO:0005634">
    <property type="term" value="C:nucleus"/>
    <property type="evidence" value="ECO:0007669"/>
    <property type="project" value="UniProtKB-SubCell"/>
</dbReference>
<accession>A0AA35PNE5</accession>
<dbReference type="Pfam" id="PF16794">
    <property type="entry name" value="fn3_4"/>
    <property type="match status" value="1"/>
</dbReference>
<name>A0AA35PNE5_9SAUR</name>
<reference evidence="6" key="1">
    <citation type="submission" date="2022-12" db="EMBL/GenBank/DDBJ databases">
        <authorList>
            <person name="Alioto T."/>
            <person name="Alioto T."/>
            <person name="Gomez Garrido J."/>
        </authorList>
    </citation>
    <scope>NUCLEOTIDE SEQUENCE</scope>
</reference>
<dbReference type="InterPro" id="IPR056565">
    <property type="entry name" value="Fn3_ATF7IP"/>
</dbReference>